<accession>A0A8H4CKM2</accession>
<keyword evidence="8" id="KW-1185">Reference proteome</keyword>
<evidence type="ECO:0000256" key="6">
    <source>
        <dbReference type="SAM" id="SignalP"/>
    </source>
</evidence>
<feature type="transmembrane region" description="Helical" evidence="5">
    <location>
        <begin position="25"/>
        <end position="47"/>
    </location>
</feature>
<evidence type="ECO:0000256" key="3">
    <source>
        <dbReference type="ARBA" id="ARBA00022989"/>
    </source>
</evidence>
<dbReference type="GO" id="GO:0005886">
    <property type="term" value="C:plasma membrane"/>
    <property type="evidence" value="ECO:0007669"/>
    <property type="project" value="TreeGrafter"/>
</dbReference>
<dbReference type="Proteomes" id="UP000613401">
    <property type="component" value="Unassembled WGS sequence"/>
</dbReference>
<keyword evidence="3 5" id="KW-1133">Transmembrane helix</keyword>
<dbReference type="RefSeq" id="XP_045264718.1">
    <property type="nucleotide sequence ID" value="XM_045402987.1"/>
</dbReference>
<dbReference type="GO" id="GO:0015343">
    <property type="term" value="F:siderophore-iron transmembrane transporter activity"/>
    <property type="evidence" value="ECO:0007669"/>
    <property type="project" value="TreeGrafter"/>
</dbReference>
<reference evidence="7" key="2">
    <citation type="submission" date="2020-03" db="EMBL/GenBank/DDBJ databases">
        <authorList>
            <person name="Fu F.-F."/>
            <person name="Chen J."/>
        </authorList>
    </citation>
    <scope>NUCLEOTIDE SEQUENCE</scope>
    <source>
        <strain evidence="7">Lc1</strain>
    </source>
</reference>
<feature type="transmembrane region" description="Helical" evidence="5">
    <location>
        <begin position="59"/>
        <end position="77"/>
    </location>
</feature>
<dbReference type="EMBL" id="WVTB01000042">
    <property type="protein sequence ID" value="KAF3805559.1"/>
    <property type="molecule type" value="Genomic_DNA"/>
</dbReference>
<reference evidence="7" key="1">
    <citation type="journal article" date="2020" name="Phytopathology">
        <title>Genome sequence and comparative analysis of Colletotrichum gloeosporioides isolated from Liriodendron leaves.</title>
        <authorList>
            <person name="Fu F.F."/>
            <person name="Hao Z."/>
            <person name="Wang P."/>
            <person name="Lu Y."/>
            <person name="Xue L.J."/>
            <person name="Wei G."/>
            <person name="Tian Y."/>
            <person name="Baishi H."/>
            <person name="Xu H."/>
            <person name="Shi J."/>
            <person name="Cheng T."/>
            <person name="Wang G."/>
            <person name="Yi Y."/>
            <person name="Chen J."/>
        </authorList>
    </citation>
    <scope>NUCLEOTIDE SEQUENCE</scope>
    <source>
        <strain evidence="7">Lc1</strain>
    </source>
</reference>
<evidence type="ECO:0000256" key="4">
    <source>
        <dbReference type="ARBA" id="ARBA00023136"/>
    </source>
</evidence>
<feature type="signal peptide" evidence="6">
    <location>
        <begin position="1"/>
        <end position="18"/>
    </location>
</feature>
<feature type="transmembrane region" description="Helical" evidence="5">
    <location>
        <begin position="83"/>
        <end position="106"/>
    </location>
</feature>
<comment type="subcellular location">
    <subcellularLocation>
        <location evidence="1">Membrane</location>
        <topology evidence="1">Multi-pass membrane protein</topology>
    </subcellularLocation>
</comment>
<sequence length="382" mass="41843">MLTVLPLILLAPCQNIETCFEGGLFDAVGGVGFGITQQIFISGLTILRNRGIWLSLPETISAIPTPYLGTIVAQGFLDHSTWRWGYGMWAIMVPVVALPLLLTLFVRKRKDKGRLESRARPRILQDIQSSASVWVNSYKIVWVELDILGCLLLIGGLSLILIPMSLTGSQNSTSWGMGSFIRMVVVGVVLFLLFFVWNSFPACQTQDRRSCLRDFMHYSLSSVFIPSYLKVAGGFSTGHATRIELVPYVRIGFLQTVQFNYPLFFSNSLGVSFQISSMVDALLTNYFKRAKPWVLAGVPLCVPGQGLQIYLVNMRGAGVANEASFIAAKTLVGVCRGLYQTAVQVCIQAVVDRDGIAVGVGMVFASMNLGGGIGTRYITFQP</sequence>
<dbReference type="SUPFAM" id="SSF103473">
    <property type="entry name" value="MFS general substrate transporter"/>
    <property type="match status" value="1"/>
</dbReference>
<evidence type="ECO:0000256" key="2">
    <source>
        <dbReference type="ARBA" id="ARBA00022692"/>
    </source>
</evidence>
<feature type="transmembrane region" description="Helical" evidence="5">
    <location>
        <begin position="180"/>
        <end position="200"/>
    </location>
</feature>
<evidence type="ECO:0000313" key="8">
    <source>
        <dbReference type="Proteomes" id="UP000613401"/>
    </source>
</evidence>
<name>A0A8H4CKM2_COLGL</name>
<dbReference type="AlphaFoldDB" id="A0A8H4CKM2"/>
<evidence type="ECO:0000313" key="7">
    <source>
        <dbReference type="EMBL" id="KAF3805559.1"/>
    </source>
</evidence>
<gene>
    <name evidence="7" type="ORF">GCG54_00002906</name>
</gene>
<dbReference type="GeneID" id="69010067"/>
<protein>
    <submittedName>
        <fullName evidence="7">Siderophore iron transporter mirA</fullName>
    </submittedName>
</protein>
<keyword evidence="2 5" id="KW-0812">Transmembrane</keyword>
<dbReference type="PANTHER" id="PTHR23501:SF87">
    <property type="entry name" value="SIDEROPHORE IRON TRANSPORTER 2"/>
    <property type="match status" value="1"/>
</dbReference>
<dbReference type="PANTHER" id="PTHR23501">
    <property type="entry name" value="MAJOR FACILITATOR SUPERFAMILY"/>
    <property type="match status" value="1"/>
</dbReference>
<organism evidence="7 8">
    <name type="scientific">Colletotrichum gloeosporioides</name>
    <name type="common">Anthracnose fungus</name>
    <name type="synonym">Glomerella cingulata</name>
    <dbReference type="NCBI Taxonomy" id="474922"/>
    <lineage>
        <taxon>Eukaryota</taxon>
        <taxon>Fungi</taxon>
        <taxon>Dikarya</taxon>
        <taxon>Ascomycota</taxon>
        <taxon>Pezizomycotina</taxon>
        <taxon>Sordariomycetes</taxon>
        <taxon>Hypocreomycetidae</taxon>
        <taxon>Glomerellales</taxon>
        <taxon>Glomerellaceae</taxon>
        <taxon>Colletotrichum</taxon>
        <taxon>Colletotrichum gloeosporioides species complex</taxon>
    </lineage>
</organism>
<evidence type="ECO:0000256" key="1">
    <source>
        <dbReference type="ARBA" id="ARBA00004141"/>
    </source>
</evidence>
<dbReference type="Gene3D" id="1.20.1250.20">
    <property type="entry name" value="MFS general substrate transporter like domains"/>
    <property type="match status" value="1"/>
</dbReference>
<dbReference type="InterPro" id="IPR036259">
    <property type="entry name" value="MFS_trans_sf"/>
</dbReference>
<proteinExistence type="predicted"/>
<feature type="chain" id="PRO_5034333678" evidence="6">
    <location>
        <begin position="19"/>
        <end position="382"/>
    </location>
</feature>
<comment type="caution">
    <text evidence="7">The sequence shown here is derived from an EMBL/GenBank/DDBJ whole genome shotgun (WGS) entry which is preliminary data.</text>
</comment>
<keyword evidence="4 5" id="KW-0472">Membrane</keyword>
<feature type="transmembrane region" description="Helical" evidence="5">
    <location>
        <begin position="147"/>
        <end position="168"/>
    </location>
</feature>
<keyword evidence="6" id="KW-0732">Signal</keyword>
<evidence type="ECO:0000256" key="5">
    <source>
        <dbReference type="SAM" id="Phobius"/>
    </source>
</evidence>